<proteinExistence type="predicted"/>
<reference evidence="12 13" key="1">
    <citation type="submission" date="2013-11" db="EMBL/GenBank/DDBJ databases">
        <title>Opisthorchis viverrini - life in the bile duct.</title>
        <authorList>
            <person name="Young N.D."/>
            <person name="Nagarajan N."/>
            <person name="Lin S.J."/>
            <person name="Korhonen P.K."/>
            <person name="Jex A.R."/>
            <person name="Hall R.S."/>
            <person name="Safavi-Hemami H."/>
            <person name="Kaewkong W."/>
            <person name="Bertrand D."/>
            <person name="Gao S."/>
            <person name="Seet Q."/>
            <person name="Wongkham S."/>
            <person name="Teh B.T."/>
            <person name="Wongkham C."/>
            <person name="Intapan P.M."/>
            <person name="Maleewong W."/>
            <person name="Yang X."/>
            <person name="Hu M."/>
            <person name="Wang Z."/>
            <person name="Hofmann A."/>
            <person name="Sternberg P.W."/>
            <person name="Tan P."/>
            <person name="Wang J."/>
            <person name="Gasser R.B."/>
        </authorList>
    </citation>
    <scope>NUCLEOTIDE SEQUENCE [LARGE SCALE GENOMIC DNA]</scope>
</reference>
<keyword evidence="6" id="KW-0966">Cell projection</keyword>
<protein>
    <recommendedName>
        <fullName evidence="2">Intraflagellar transport protein 122 homolog</fullName>
    </recommendedName>
</protein>
<feature type="repeat" description="WD" evidence="7">
    <location>
        <begin position="35"/>
        <end position="76"/>
    </location>
</feature>
<dbReference type="AlphaFoldDB" id="A0A075ACR7"/>
<evidence type="ECO:0000256" key="4">
    <source>
        <dbReference type="ARBA" id="ARBA00022737"/>
    </source>
</evidence>
<sequence>VRDLCYSPDGTILVVAAGSSLLIYAAEDAELRKTLKGHRDTIYAVDWSHDGKYFASGSADKCVIIWKATSFEGLVKYKHNDAIQSLAFNPSTLLLASCGCTDFAFWTLDQESVVKTKLPTRATCCSWKFDGQYLAVGLYNGVISIRNKATEEISRIERPGSPIIWRLRWSPIKGERELLAVVDWNQKLSFYQLCGKQLIYGNGHSVQQLALVPKVGKDRNLAFDPCDVTWFGPKCDAVATCGSDRSCVLYSSEGNRLCTINQQQSWIWCCRKRPGENQIVVGCQDGTIETTQLLLTTVHSLYRDRYAYRESLTDVVVQHLVTQQKARIKCRDYVRKIAVYKNRLAIQLSDKILIYEPSTDDPTDMHYRVREKLSQTIDCQLLVVTTHNLVFCKANHLTSMNFQGVREREWVLDGAVRYIRIVGGPPTRETLLVGLKNGQAMKVILDNTFPIQLVKLLGGIRFVDISRNRDKLGVIDDNNTLSVFCLRSKEMLFQEPNVVSLAWSTTNNELLSFSGSDSISIKAGLFPSYAQHVKGVVVGFCGSFIHCLHENTISRVEVSLAPAMYYYLEAGHLNEARQMSCHGLTDPDWTALGQAALSKLNLEIAKYAYIRLGEPLMLAFIQQLELEGTKYFSFLMQLLAREIQIPILQERRRRAEWSENETTPSPGALTAMGDVATYLGKFSEAAALYTRAGAGFGGLRRVVEMYTDLRRFDDAREAMGPGGDYEEQKQLMTKHADWARSTNEHHIAAKMYMDAGEFAKAIELAGEHGWTDVLLEISRRLDKGNRDCLERCAKQLARLGEYAFAADCYARYGDVENQLALHVEARNWEEAFSLVEKHPEHTGRVYLPYAQWLAENDKFEEAQAAFAKGGLQTEAIRVLEQLATCAATESRFEDAGFYHWKLSTQCLQMARDTKDAKKRRQHLEKYYDLQRKADIYYVYSNIHRYIHEPFSSQMTETYFNMARYLVNTLQTSDVAAVSKVSILHTLAKHGRALGAFKLARGVYDRLQHLHLPPDIRDKIELASLSIRAKRCVDSEDLNVMCYRCSTTNPLLSNSGNRCINCREPFVFSFISMEQLPLVEFVPENGISHEMAMEYLKSDVRKQSPDSVKYNHTAANPENNASQTLKISPGDPFFEQDLFTAKLLNADLNSGPYTPVQLDAETLRSLAVSEVIVIEPSPPLRPRYYKSVLPEVHVTQCLTCHKLFNTDDYELAVLRMGCCPYCRTPRE</sequence>
<evidence type="ECO:0000256" key="5">
    <source>
        <dbReference type="ARBA" id="ARBA00023069"/>
    </source>
</evidence>
<dbReference type="CTD" id="20326707"/>
<dbReference type="Pfam" id="PF25295">
    <property type="entry name" value="TPR_IFT122"/>
    <property type="match status" value="1"/>
</dbReference>
<keyword evidence="3 7" id="KW-0853">WD repeat</keyword>
<evidence type="ECO:0000256" key="3">
    <source>
        <dbReference type="ARBA" id="ARBA00022574"/>
    </source>
</evidence>
<dbReference type="GeneID" id="20326707"/>
<keyword evidence="5" id="KW-0969">Cilium</keyword>
<organism evidence="12 13">
    <name type="scientific">Opisthorchis viverrini</name>
    <name type="common">Southeast Asian liver fluke</name>
    <dbReference type="NCBI Taxonomy" id="6198"/>
    <lineage>
        <taxon>Eukaryota</taxon>
        <taxon>Metazoa</taxon>
        <taxon>Spiralia</taxon>
        <taxon>Lophotrochozoa</taxon>
        <taxon>Platyhelminthes</taxon>
        <taxon>Trematoda</taxon>
        <taxon>Digenea</taxon>
        <taxon>Opisthorchiida</taxon>
        <taxon>Opisthorchiata</taxon>
        <taxon>Opisthorchiidae</taxon>
        <taxon>Opisthorchis</taxon>
    </lineage>
</organism>
<evidence type="ECO:0000259" key="8">
    <source>
        <dbReference type="Pfam" id="PF23377"/>
    </source>
</evidence>
<dbReference type="SMART" id="SM00320">
    <property type="entry name" value="WD40"/>
    <property type="match status" value="5"/>
</dbReference>
<dbReference type="EMBL" id="KL596622">
    <property type="protein sequence ID" value="KER33765.1"/>
    <property type="molecule type" value="Genomic_DNA"/>
</dbReference>
<feature type="domain" description="IFT122 zinc ribbon" evidence="10">
    <location>
        <begin position="1034"/>
        <end position="1078"/>
    </location>
</feature>
<dbReference type="GO" id="GO:0097730">
    <property type="term" value="C:non-motile cilium"/>
    <property type="evidence" value="ECO:0007669"/>
    <property type="project" value="TreeGrafter"/>
</dbReference>
<dbReference type="Pfam" id="PF25143">
    <property type="entry name" value="Zn_ribbon_IFT122_C"/>
    <property type="match status" value="1"/>
</dbReference>
<dbReference type="OrthoDB" id="10255582at2759"/>
<dbReference type="InterPro" id="IPR056153">
    <property type="entry name" value="Beta-prop_IFT122_1st"/>
</dbReference>
<dbReference type="STRING" id="6198.A0A075ACR7"/>
<evidence type="ECO:0000259" key="10">
    <source>
        <dbReference type="Pfam" id="PF25144"/>
    </source>
</evidence>
<dbReference type="KEGG" id="ovi:T265_12539"/>
<feature type="non-terminal residue" evidence="12">
    <location>
        <position position="1"/>
    </location>
</feature>
<dbReference type="PANTHER" id="PTHR12764:SF4">
    <property type="entry name" value="INTRAFLAGELLAR TRANSPORT PROTEIN 122 HOMOLOG"/>
    <property type="match status" value="1"/>
</dbReference>
<dbReference type="GO" id="GO:0030991">
    <property type="term" value="C:intraciliary transport particle A"/>
    <property type="evidence" value="ECO:0007669"/>
    <property type="project" value="TreeGrafter"/>
</dbReference>
<dbReference type="InterPro" id="IPR056152">
    <property type="entry name" value="Beta-prop_IFT122_2nd"/>
</dbReference>
<dbReference type="PROSITE" id="PS50082">
    <property type="entry name" value="WD_REPEATS_2"/>
    <property type="match status" value="1"/>
</dbReference>
<evidence type="ECO:0000256" key="7">
    <source>
        <dbReference type="PROSITE-ProRule" id="PRU00221"/>
    </source>
</evidence>
<keyword evidence="4" id="KW-0677">Repeat</keyword>
<dbReference type="InterPro" id="IPR001680">
    <property type="entry name" value="WD40_rpt"/>
</dbReference>
<evidence type="ECO:0000256" key="1">
    <source>
        <dbReference type="ARBA" id="ARBA00004138"/>
    </source>
</evidence>
<evidence type="ECO:0000259" key="9">
    <source>
        <dbReference type="Pfam" id="PF23381"/>
    </source>
</evidence>
<comment type="subcellular location">
    <subcellularLocation>
        <location evidence="1">Cell projection</location>
        <location evidence="1">Cilium</location>
    </subcellularLocation>
</comment>
<feature type="domain" description="IFT122 first beta-propeller" evidence="9">
    <location>
        <begin position="176"/>
        <end position="293"/>
    </location>
</feature>
<dbReference type="InterPro" id="IPR015943">
    <property type="entry name" value="WD40/YVTN_repeat-like_dom_sf"/>
</dbReference>
<dbReference type="Gene3D" id="1.25.40.470">
    <property type="match status" value="1"/>
</dbReference>
<feature type="domain" description="Intraflagellar transport protein 122 homolog TPR" evidence="11">
    <location>
        <begin position="672"/>
        <end position="980"/>
    </location>
</feature>
<dbReference type="InterPro" id="IPR057411">
    <property type="entry name" value="TPR_IFT122"/>
</dbReference>
<dbReference type="GO" id="GO:0061512">
    <property type="term" value="P:protein localization to cilium"/>
    <property type="evidence" value="ECO:0007669"/>
    <property type="project" value="TreeGrafter"/>
</dbReference>
<dbReference type="InterPro" id="IPR056838">
    <property type="entry name" value="Zn_ribbon_IFT122"/>
</dbReference>
<name>A0A075ACR7_OPIVI</name>
<dbReference type="SUPFAM" id="SSF50978">
    <property type="entry name" value="WD40 repeat-like"/>
    <property type="match status" value="2"/>
</dbReference>
<dbReference type="InterPro" id="IPR039857">
    <property type="entry name" value="Ift122/121"/>
</dbReference>
<feature type="domain" description="IFT122 second beta-propeller" evidence="8">
    <location>
        <begin position="299"/>
        <end position="552"/>
    </location>
</feature>
<evidence type="ECO:0000259" key="11">
    <source>
        <dbReference type="Pfam" id="PF25295"/>
    </source>
</evidence>
<dbReference type="PROSITE" id="PS50294">
    <property type="entry name" value="WD_REPEATS_REGION"/>
    <property type="match status" value="1"/>
</dbReference>
<dbReference type="GO" id="GO:0035721">
    <property type="term" value="P:intraciliary retrograde transport"/>
    <property type="evidence" value="ECO:0007669"/>
    <property type="project" value="TreeGrafter"/>
</dbReference>
<dbReference type="Pfam" id="PF25144">
    <property type="entry name" value="Zn_ribbon_IFT122"/>
    <property type="match status" value="1"/>
</dbReference>
<dbReference type="Pfam" id="PF23377">
    <property type="entry name" value="Beta-prop_IFT122_2nd"/>
    <property type="match status" value="1"/>
</dbReference>
<gene>
    <name evidence="12" type="ORF">T265_12539</name>
</gene>
<dbReference type="RefSeq" id="XP_009162527.1">
    <property type="nucleotide sequence ID" value="XM_009164263.1"/>
</dbReference>
<evidence type="ECO:0000256" key="6">
    <source>
        <dbReference type="ARBA" id="ARBA00023273"/>
    </source>
</evidence>
<evidence type="ECO:0000313" key="13">
    <source>
        <dbReference type="Proteomes" id="UP000054324"/>
    </source>
</evidence>
<evidence type="ECO:0000256" key="2">
    <source>
        <dbReference type="ARBA" id="ARBA00019442"/>
    </source>
</evidence>
<dbReference type="GO" id="GO:1905515">
    <property type="term" value="P:non-motile cilium assembly"/>
    <property type="evidence" value="ECO:0007669"/>
    <property type="project" value="TreeGrafter"/>
</dbReference>
<keyword evidence="13" id="KW-1185">Reference proteome</keyword>
<feature type="domain" description="IFT122 first beta-propeller" evidence="9">
    <location>
        <begin position="2"/>
        <end position="171"/>
    </location>
</feature>
<dbReference type="InterPro" id="IPR036322">
    <property type="entry name" value="WD40_repeat_dom_sf"/>
</dbReference>
<dbReference type="Gene3D" id="2.130.10.10">
    <property type="entry name" value="YVTN repeat-like/Quinoprotein amine dehydrogenase"/>
    <property type="match status" value="2"/>
</dbReference>
<accession>A0A075ACR7</accession>
<dbReference type="PANTHER" id="PTHR12764">
    <property type="entry name" value="WD REPEAT DOMAIN-RELATED"/>
    <property type="match status" value="1"/>
</dbReference>
<dbReference type="Proteomes" id="UP000054324">
    <property type="component" value="Unassembled WGS sequence"/>
</dbReference>
<dbReference type="Pfam" id="PF23381">
    <property type="entry name" value="Beta-prop_IFT122_1st"/>
    <property type="match status" value="2"/>
</dbReference>
<evidence type="ECO:0000313" key="12">
    <source>
        <dbReference type="EMBL" id="KER33765.1"/>
    </source>
</evidence>